<evidence type="ECO:0000256" key="1">
    <source>
        <dbReference type="SAM" id="MobiDB-lite"/>
    </source>
</evidence>
<accession>A0AAE0M5T2</accession>
<feature type="compositionally biased region" description="Acidic residues" evidence="1">
    <location>
        <begin position="353"/>
        <end position="363"/>
    </location>
</feature>
<proteinExistence type="predicted"/>
<name>A0AAE0M5T2_9PEZI</name>
<dbReference type="EMBL" id="JAUEDM010000004">
    <property type="protein sequence ID" value="KAK3318979.1"/>
    <property type="molecule type" value="Genomic_DNA"/>
</dbReference>
<feature type="compositionally biased region" description="Polar residues" evidence="1">
    <location>
        <begin position="313"/>
        <end position="324"/>
    </location>
</feature>
<protein>
    <submittedName>
        <fullName evidence="2">Uncharacterized protein</fullName>
    </submittedName>
</protein>
<keyword evidence="3" id="KW-1185">Reference proteome</keyword>
<comment type="caution">
    <text evidence="2">The sequence shown here is derived from an EMBL/GenBank/DDBJ whole genome shotgun (WGS) entry which is preliminary data.</text>
</comment>
<reference evidence="2" key="2">
    <citation type="submission" date="2023-06" db="EMBL/GenBank/DDBJ databases">
        <authorList>
            <consortium name="Lawrence Berkeley National Laboratory"/>
            <person name="Haridas S."/>
            <person name="Hensen N."/>
            <person name="Bonometti L."/>
            <person name="Westerberg I."/>
            <person name="Brannstrom I.O."/>
            <person name="Guillou S."/>
            <person name="Cros-Aarteil S."/>
            <person name="Calhoun S."/>
            <person name="Kuo A."/>
            <person name="Mondo S."/>
            <person name="Pangilinan J."/>
            <person name="Riley R."/>
            <person name="Labutti K."/>
            <person name="Andreopoulos B."/>
            <person name="Lipzen A."/>
            <person name="Chen C."/>
            <person name="Yanf M."/>
            <person name="Daum C."/>
            <person name="Ng V."/>
            <person name="Clum A."/>
            <person name="Steindorff A."/>
            <person name="Ohm R."/>
            <person name="Martin F."/>
            <person name="Silar P."/>
            <person name="Natvig D."/>
            <person name="Lalanne C."/>
            <person name="Gautier V."/>
            <person name="Ament-Velasquez S.L."/>
            <person name="Kruys A."/>
            <person name="Hutchinson M.I."/>
            <person name="Powell A.J."/>
            <person name="Barry K."/>
            <person name="Miller A.N."/>
            <person name="Grigoriev I.V."/>
            <person name="Debuchy R."/>
            <person name="Gladieux P."/>
            <person name="Thoren M.H."/>
            <person name="Johannesson H."/>
        </authorList>
    </citation>
    <scope>NUCLEOTIDE SEQUENCE</scope>
    <source>
        <strain evidence="2">CBS 118394</strain>
    </source>
</reference>
<dbReference type="Proteomes" id="UP001283341">
    <property type="component" value="Unassembled WGS sequence"/>
</dbReference>
<reference evidence="2" key="1">
    <citation type="journal article" date="2023" name="Mol. Phylogenet. Evol.">
        <title>Genome-scale phylogeny and comparative genomics of the fungal order Sordariales.</title>
        <authorList>
            <person name="Hensen N."/>
            <person name="Bonometti L."/>
            <person name="Westerberg I."/>
            <person name="Brannstrom I.O."/>
            <person name="Guillou S."/>
            <person name="Cros-Aarteil S."/>
            <person name="Calhoun S."/>
            <person name="Haridas S."/>
            <person name="Kuo A."/>
            <person name="Mondo S."/>
            <person name="Pangilinan J."/>
            <person name="Riley R."/>
            <person name="LaButti K."/>
            <person name="Andreopoulos B."/>
            <person name="Lipzen A."/>
            <person name="Chen C."/>
            <person name="Yan M."/>
            <person name="Daum C."/>
            <person name="Ng V."/>
            <person name="Clum A."/>
            <person name="Steindorff A."/>
            <person name="Ohm R.A."/>
            <person name="Martin F."/>
            <person name="Silar P."/>
            <person name="Natvig D.O."/>
            <person name="Lalanne C."/>
            <person name="Gautier V."/>
            <person name="Ament-Velasquez S.L."/>
            <person name="Kruys A."/>
            <person name="Hutchinson M.I."/>
            <person name="Powell A.J."/>
            <person name="Barry K."/>
            <person name="Miller A.N."/>
            <person name="Grigoriev I.V."/>
            <person name="Debuchy R."/>
            <person name="Gladieux P."/>
            <person name="Hiltunen Thoren M."/>
            <person name="Johannesson H."/>
        </authorList>
    </citation>
    <scope>NUCLEOTIDE SEQUENCE</scope>
    <source>
        <strain evidence="2">CBS 118394</strain>
    </source>
</reference>
<sequence length="464" mass="51975">MDGGPFPLGSDADGIVDDSNLWLEAKKFAAVTKLKDAGNDPRLRIDLGELVDALCGRGRLMSDSYLFGSRPPPNDSVWNAARQRKFHVQVFDRSGNSFDRKEKEVDNAMATRLTAIATDIGVRARCNMPGAQEELAQTVFVIHVELWAWKAGLSKEFLRLTNKNDLLSVRHLDSIFDEITFTNFRSTRKGPKIDAARALVLSGFFSDEESISNTNLRGDLESFICQKLILLDRLFFVRWSQSATELIVEFPKVEKLEDLESIIDKTRQLFDEWLTVVSVAQYLNRSEDTKWGVGEMGNVYGTVDNIHYKPDEQTQPTEVTSEQAPSGPAVDNSESPRADKITAEGNNDRNRNDDDDGGNDDDNPNPWQMVRIDRGPSHNRDLRRTQNCSRGIHCKQAVECGFRHTEEEKVLFSSTRGSTSGTGSQSRAGTGSCILRISVPGLTRRRRRGAPDVLLRDITRILVP</sequence>
<dbReference type="Gene3D" id="3.40.50.1010">
    <property type="entry name" value="5'-nuclease"/>
    <property type="match status" value="1"/>
</dbReference>
<feature type="compositionally biased region" description="Basic and acidic residues" evidence="1">
    <location>
        <begin position="334"/>
        <end position="352"/>
    </location>
</feature>
<feature type="compositionally biased region" description="Basic and acidic residues" evidence="1">
    <location>
        <begin position="371"/>
        <end position="384"/>
    </location>
</feature>
<gene>
    <name evidence="2" type="ORF">B0H66DRAFT_623248</name>
</gene>
<evidence type="ECO:0000313" key="3">
    <source>
        <dbReference type="Proteomes" id="UP001283341"/>
    </source>
</evidence>
<feature type="region of interest" description="Disordered" evidence="1">
    <location>
        <begin position="313"/>
        <end position="384"/>
    </location>
</feature>
<evidence type="ECO:0000313" key="2">
    <source>
        <dbReference type="EMBL" id="KAK3318979.1"/>
    </source>
</evidence>
<dbReference type="AlphaFoldDB" id="A0AAE0M5T2"/>
<organism evidence="2 3">
    <name type="scientific">Apodospora peruviana</name>
    <dbReference type="NCBI Taxonomy" id="516989"/>
    <lineage>
        <taxon>Eukaryota</taxon>
        <taxon>Fungi</taxon>
        <taxon>Dikarya</taxon>
        <taxon>Ascomycota</taxon>
        <taxon>Pezizomycotina</taxon>
        <taxon>Sordariomycetes</taxon>
        <taxon>Sordariomycetidae</taxon>
        <taxon>Sordariales</taxon>
        <taxon>Lasiosphaeriaceae</taxon>
        <taxon>Apodospora</taxon>
    </lineage>
</organism>